<evidence type="ECO:0000256" key="5">
    <source>
        <dbReference type="ARBA" id="ARBA00012180"/>
    </source>
</evidence>
<name>A0A4P8L5M3_9BACT</name>
<dbReference type="GO" id="GO:0003676">
    <property type="term" value="F:nucleic acid binding"/>
    <property type="evidence" value="ECO:0007669"/>
    <property type="project" value="InterPro"/>
</dbReference>
<evidence type="ECO:0000256" key="2">
    <source>
        <dbReference type="ARBA" id="ARBA00004065"/>
    </source>
</evidence>
<evidence type="ECO:0000313" key="14">
    <source>
        <dbReference type="Proteomes" id="UP000298602"/>
    </source>
</evidence>
<evidence type="ECO:0000256" key="3">
    <source>
        <dbReference type="ARBA" id="ARBA00005300"/>
    </source>
</evidence>
<dbReference type="PROSITE" id="PS50879">
    <property type="entry name" value="RNASE_H_1"/>
    <property type="match status" value="1"/>
</dbReference>
<evidence type="ECO:0000256" key="1">
    <source>
        <dbReference type="ARBA" id="ARBA00000077"/>
    </source>
</evidence>
<dbReference type="SUPFAM" id="SSF53098">
    <property type="entry name" value="Ribonuclease H-like"/>
    <property type="match status" value="1"/>
</dbReference>
<dbReference type="InterPro" id="IPR012337">
    <property type="entry name" value="RNaseH-like_sf"/>
</dbReference>
<dbReference type="AlphaFoldDB" id="A0A4P8L5M3"/>
<evidence type="ECO:0000256" key="9">
    <source>
        <dbReference type="ARBA" id="ARBA00022801"/>
    </source>
</evidence>
<evidence type="ECO:0000256" key="7">
    <source>
        <dbReference type="ARBA" id="ARBA00022723"/>
    </source>
</evidence>
<proteinExistence type="inferred from homology"/>
<feature type="domain" description="RNase H type-1" evidence="12">
    <location>
        <begin position="4"/>
        <end position="145"/>
    </location>
</feature>
<dbReference type="PANTHER" id="PTHR10642:SF26">
    <property type="entry name" value="RIBONUCLEASE H1"/>
    <property type="match status" value="1"/>
</dbReference>
<evidence type="ECO:0000256" key="11">
    <source>
        <dbReference type="HAMAP-Rule" id="MF_00042"/>
    </source>
</evidence>
<reference evidence="13 14" key="1">
    <citation type="submission" date="2019-05" db="EMBL/GenBank/DDBJ databases">
        <title>The Complete Genome Sequence of the n-alkane-degrading Desulfoglaeba alkanexedens ALDC reveals multiple alkylsuccinate synthase gene clusters.</title>
        <authorList>
            <person name="Callaghan A.V."/>
            <person name="Davidova I.A."/>
            <person name="Duncan K.E."/>
            <person name="Morris B."/>
            <person name="McInerney M.J."/>
        </authorList>
    </citation>
    <scope>NUCLEOTIDE SEQUENCE [LARGE SCALE GENOMIC DNA]</scope>
    <source>
        <strain evidence="13 14">ALDC</strain>
    </source>
</reference>
<evidence type="ECO:0000256" key="10">
    <source>
        <dbReference type="ARBA" id="ARBA00022842"/>
    </source>
</evidence>
<dbReference type="NCBIfam" id="NF001236">
    <property type="entry name" value="PRK00203.1"/>
    <property type="match status" value="1"/>
</dbReference>
<dbReference type="InterPro" id="IPR036397">
    <property type="entry name" value="RNaseH_sf"/>
</dbReference>
<keyword evidence="6 11" id="KW-0540">Nuclease</keyword>
<comment type="function">
    <text evidence="2 11">Endonuclease that specifically degrades the RNA of RNA-DNA hybrids.</text>
</comment>
<dbReference type="CDD" id="cd09278">
    <property type="entry name" value="RNase_HI_prokaryote_like"/>
    <property type="match status" value="1"/>
</dbReference>
<feature type="binding site" evidence="11">
    <location>
        <position position="73"/>
    </location>
    <ligand>
        <name>Mg(2+)</name>
        <dbReference type="ChEBI" id="CHEBI:18420"/>
        <label>1</label>
    </ligand>
</feature>
<gene>
    <name evidence="11 13" type="primary">rnhA</name>
    <name evidence="13" type="ORF">FDQ92_14625</name>
</gene>
<sequence length="151" mass="17603">MSIPRKTVEIFTDGACSGNPGPGGWAAILRYKGVEKELCGFCPRTTSNRMELKAVLESLKALKEPCHVILYTDSRYLKDGITRWIQKWLRNGWMTTSKEPVKNRELWEELHRQIQRHRIDWHWVPGHSGHPENERCDRLAKEAIQRGRRNG</sequence>
<comment type="cofactor">
    <cofactor evidence="11">
        <name>Mg(2+)</name>
        <dbReference type="ChEBI" id="CHEBI:18420"/>
    </cofactor>
    <text evidence="11">Binds 1 Mg(2+) ion per subunit. May bind a second metal ion at a regulatory site, or after substrate binding.</text>
</comment>
<dbReference type="InterPro" id="IPR050092">
    <property type="entry name" value="RNase_H"/>
</dbReference>
<dbReference type="GO" id="GO:0005737">
    <property type="term" value="C:cytoplasm"/>
    <property type="evidence" value="ECO:0007669"/>
    <property type="project" value="UniProtKB-SubCell"/>
</dbReference>
<keyword evidence="10 11" id="KW-0460">Magnesium</keyword>
<dbReference type="Pfam" id="PF00075">
    <property type="entry name" value="RNase_H"/>
    <property type="match status" value="1"/>
</dbReference>
<keyword evidence="9 11" id="KW-0378">Hydrolase</keyword>
<dbReference type="OrthoDB" id="7845843at2"/>
<evidence type="ECO:0000313" key="13">
    <source>
        <dbReference type="EMBL" id="QCQ23298.1"/>
    </source>
</evidence>
<dbReference type="KEGG" id="dax:FDQ92_14625"/>
<reference evidence="13 14" key="2">
    <citation type="submission" date="2019-05" db="EMBL/GenBank/DDBJ databases">
        <authorList>
            <person name="Suflita J.M."/>
            <person name="Marks C.R."/>
        </authorList>
    </citation>
    <scope>NUCLEOTIDE SEQUENCE [LARGE SCALE GENOMIC DNA]</scope>
    <source>
        <strain evidence="13 14">ALDC</strain>
    </source>
</reference>
<dbReference type="InterPro" id="IPR002156">
    <property type="entry name" value="RNaseH_domain"/>
</dbReference>
<keyword evidence="8 11" id="KW-0255">Endonuclease</keyword>
<evidence type="ECO:0000256" key="6">
    <source>
        <dbReference type="ARBA" id="ARBA00022722"/>
    </source>
</evidence>
<keyword evidence="7 11" id="KW-0479">Metal-binding</keyword>
<dbReference type="FunFam" id="3.30.420.10:FF:000089">
    <property type="entry name" value="Ribonuclease H"/>
    <property type="match status" value="1"/>
</dbReference>
<comment type="catalytic activity">
    <reaction evidence="1 11">
        <text>Endonucleolytic cleavage to 5'-phosphomonoester.</text>
        <dbReference type="EC" id="3.1.26.4"/>
    </reaction>
</comment>
<dbReference type="GO" id="GO:0000287">
    <property type="term" value="F:magnesium ion binding"/>
    <property type="evidence" value="ECO:0007669"/>
    <property type="project" value="UniProtKB-UniRule"/>
</dbReference>
<dbReference type="InterPro" id="IPR022892">
    <property type="entry name" value="RNaseHI"/>
</dbReference>
<dbReference type="PANTHER" id="PTHR10642">
    <property type="entry name" value="RIBONUCLEASE H1"/>
    <property type="match status" value="1"/>
</dbReference>
<feature type="binding site" evidence="11">
    <location>
        <position position="13"/>
    </location>
    <ligand>
        <name>Mg(2+)</name>
        <dbReference type="ChEBI" id="CHEBI:18420"/>
        <label>1</label>
    </ligand>
</feature>
<comment type="subcellular location">
    <subcellularLocation>
        <location evidence="11">Cytoplasm</location>
    </subcellularLocation>
</comment>
<dbReference type="RefSeq" id="WP_137425577.1">
    <property type="nucleotide sequence ID" value="NZ_CP040098.1"/>
</dbReference>
<feature type="binding site" evidence="11">
    <location>
        <position position="13"/>
    </location>
    <ligand>
        <name>Mg(2+)</name>
        <dbReference type="ChEBI" id="CHEBI:18420"/>
        <label>2</label>
    </ligand>
</feature>
<accession>A0A4P8L5M3</accession>
<evidence type="ECO:0000256" key="8">
    <source>
        <dbReference type="ARBA" id="ARBA00022759"/>
    </source>
</evidence>
<evidence type="ECO:0000259" key="12">
    <source>
        <dbReference type="PROSITE" id="PS50879"/>
    </source>
</evidence>
<dbReference type="HAMAP" id="MF_00042">
    <property type="entry name" value="RNase_H"/>
    <property type="match status" value="1"/>
</dbReference>
<evidence type="ECO:0000256" key="4">
    <source>
        <dbReference type="ARBA" id="ARBA00011245"/>
    </source>
</evidence>
<organism evidence="13 14">
    <name type="scientific">Desulfoglaeba alkanexedens ALDC</name>
    <dbReference type="NCBI Taxonomy" id="980445"/>
    <lineage>
        <taxon>Bacteria</taxon>
        <taxon>Pseudomonadati</taxon>
        <taxon>Thermodesulfobacteriota</taxon>
        <taxon>Syntrophobacteria</taxon>
        <taxon>Syntrophobacterales</taxon>
        <taxon>Syntrophobacteraceae</taxon>
        <taxon>Desulfoglaeba</taxon>
    </lineage>
</organism>
<protein>
    <recommendedName>
        <fullName evidence="5 11">Ribonuclease H</fullName>
        <shortName evidence="11">RNase H</shortName>
        <ecNumber evidence="5 11">3.1.26.4</ecNumber>
    </recommendedName>
</protein>
<comment type="subunit">
    <text evidence="4 11">Monomer.</text>
</comment>
<dbReference type="EC" id="3.1.26.4" evidence="5 11"/>
<keyword evidence="14" id="KW-1185">Reference proteome</keyword>
<dbReference type="GO" id="GO:0004523">
    <property type="term" value="F:RNA-DNA hybrid ribonuclease activity"/>
    <property type="evidence" value="ECO:0007669"/>
    <property type="project" value="UniProtKB-UniRule"/>
</dbReference>
<keyword evidence="11" id="KW-0963">Cytoplasm</keyword>
<dbReference type="Proteomes" id="UP000298602">
    <property type="component" value="Chromosome"/>
</dbReference>
<comment type="similarity">
    <text evidence="3 11">Belongs to the RNase H family.</text>
</comment>
<dbReference type="Gene3D" id="3.30.420.10">
    <property type="entry name" value="Ribonuclease H-like superfamily/Ribonuclease H"/>
    <property type="match status" value="1"/>
</dbReference>
<dbReference type="GO" id="GO:0043137">
    <property type="term" value="P:DNA replication, removal of RNA primer"/>
    <property type="evidence" value="ECO:0007669"/>
    <property type="project" value="TreeGrafter"/>
</dbReference>
<feature type="binding site" evidence="11">
    <location>
        <position position="137"/>
    </location>
    <ligand>
        <name>Mg(2+)</name>
        <dbReference type="ChEBI" id="CHEBI:18420"/>
        <label>2</label>
    </ligand>
</feature>
<dbReference type="EMBL" id="CP040098">
    <property type="protein sequence ID" value="QCQ23298.1"/>
    <property type="molecule type" value="Genomic_DNA"/>
</dbReference>
<feature type="binding site" evidence="11">
    <location>
        <position position="51"/>
    </location>
    <ligand>
        <name>Mg(2+)</name>
        <dbReference type="ChEBI" id="CHEBI:18420"/>
        <label>1</label>
    </ligand>
</feature>